<protein>
    <recommendedName>
        <fullName evidence="3">Glutamate dehydrogenase</fullName>
    </recommendedName>
</protein>
<dbReference type="PIRSF" id="PIRSF000185">
    <property type="entry name" value="Glu_DH"/>
    <property type="match status" value="1"/>
</dbReference>
<sequence length="420" mass="45925">MKNDLMANDVFKMASTQFDRAADYLDLDESVRERCKWPKRLITVTVPIQRDSGETEVFFGYRVQHHLSRGPVKGGLRFHPNVTLGEVAALAMWMNWKCALMGLPYGGGKGGITCDPRTMSLKETENLTRRFTTEMLPFIGPETDVMAPDMGTNAQTMAWITDVYSTHAGHLVPSIVTGKPVELLGSEGRNQATGHGVAFTITRAFNKLGIDDTKATAIIQGFGNVGSHAAFTLSRYGVKITGISDVTGAIWNPKGIDVEELVKHVAETKGVKGFSGAEEIDPEEMLIQPCDALVPAALERVINKGNAAKLQCRVLAEGANGPTTPGADAIIEERGDIFLIPDVLCNAGGVTVSYFEWVQNLQHYQWTEQEVLTKLETMLEKAFENVYHFAQTNNMSQRVAALALGIHEVAKVKATRGLFP</sequence>
<keyword evidence="2 3" id="KW-0560">Oxidoreductase</keyword>
<dbReference type="GO" id="GO:0000166">
    <property type="term" value="F:nucleotide binding"/>
    <property type="evidence" value="ECO:0007669"/>
    <property type="project" value="UniProtKB-KW"/>
</dbReference>
<dbReference type="KEGG" id="osu:NT6N_25170"/>
<evidence type="ECO:0000256" key="2">
    <source>
        <dbReference type="ARBA" id="ARBA00023002"/>
    </source>
</evidence>
<dbReference type="SMART" id="SM00839">
    <property type="entry name" value="ELFV_dehydrog"/>
    <property type="match status" value="1"/>
</dbReference>
<feature type="binding site" evidence="5">
    <location>
        <position position="193"/>
    </location>
    <ligand>
        <name>NAD(+)</name>
        <dbReference type="ChEBI" id="CHEBI:57540"/>
    </ligand>
</feature>
<feature type="binding site" evidence="5">
    <location>
        <position position="224"/>
    </location>
    <ligand>
        <name>NAD(+)</name>
        <dbReference type="ChEBI" id="CHEBI:57540"/>
    </ligand>
</feature>
<dbReference type="PROSITE" id="PS00074">
    <property type="entry name" value="GLFV_DEHYDROGENASE"/>
    <property type="match status" value="1"/>
</dbReference>
<dbReference type="PANTHER" id="PTHR11606">
    <property type="entry name" value="GLUTAMATE DEHYDROGENASE"/>
    <property type="match status" value="1"/>
</dbReference>
<dbReference type="SUPFAM" id="SSF53223">
    <property type="entry name" value="Aminoacid dehydrogenase-like, N-terminal domain"/>
    <property type="match status" value="1"/>
</dbReference>
<feature type="domain" description="Glutamate/phenylalanine/leucine/valine/L-tryptophan dehydrogenase C-terminal" evidence="8">
    <location>
        <begin position="186"/>
        <end position="417"/>
    </location>
</feature>
<evidence type="ECO:0000256" key="1">
    <source>
        <dbReference type="ARBA" id="ARBA00006382"/>
    </source>
</evidence>
<dbReference type="EMBL" id="AP026866">
    <property type="protein sequence ID" value="BDS07477.1"/>
    <property type="molecule type" value="Genomic_DNA"/>
</dbReference>
<dbReference type="Pfam" id="PF02812">
    <property type="entry name" value="ELFV_dehydrog_N"/>
    <property type="match status" value="1"/>
</dbReference>
<dbReference type="InterPro" id="IPR014362">
    <property type="entry name" value="Glu_DH"/>
</dbReference>
<dbReference type="Gene3D" id="3.40.50.10860">
    <property type="entry name" value="Leucine Dehydrogenase, chain A, domain 1"/>
    <property type="match status" value="1"/>
</dbReference>
<dbReference type="InterPro" id="IPR033922">
    <property type="entry name" value="NAD_bind_Glu_DH"/>
</dbReference>
<comment type="similarity">
    <text evidence="1 3 7">Belongs to the Glu/Leu/Phe/Val dehydrogenases family.</text>
</comment>
<gene>
    <name evidence="9" type="ORF">NT6N_25170</name>
</gene>
<dbReference type="InterPro" id="IPR006095">
    <property type="entry name" value="Glu/Leu/Phe/Val/Trp_DH"/>
</dbReference>
<accession>A0AAT9FMX1</accession>
<feature type="active site" description="Proton donor" evidence="4">
    <location>
        <position position="109"/>
    </location>
</feature>
<evidence type="ECO:0000259" key="8">
    <source>
        <dbReference type="SMART" id="SM00839"/>
    </source>
</evidence>
<dbReference type="GO" id="GO:0004352">
    <property type="term" value="F:glutamate dehydrogenase (NAD+) activity"/>
    <property type="evidence" value="ECO:0007669"/>
    <property type="project" value="TreeGrafter"/>
</dbReference>
<feature type="site" description="Important for catalysis" evidence="6">
    <location>
        <position position="149"/>
    </location>
</feature>
<name>A0AAT9FMX1_9BACT</name>
<dbReference type="CDD" id="cd01076">
    <property type="entry name" value="NAD_bind_1_Glu_DH"/>
    <property type="match status" value="1"/>
</dbReference>
<evidence type="ECO:0000256" key="5">
    <source>
        <dbReference type="PIRSR" id="PIRSR000185-2"/>
    </source>
</evidence>
<keyword evidence="5" id="KW-0547">Nucleotide-binding</keyword>
<dbReference type="PRINTS" id="PR00082">
    <property type="entry name" value="GLFDHDRGNASE"/>
</dbReference>
<keyword evidence="5" id="KW-0520">NAD</keyword>
<evidence type="ECO:0000256" key="3">
    <source>
        <dbReference type="PIRNR" id="PIRNR000185"/>
    </source>
</evidence>
<feature type="binding site" evidence="5">
    <location>
        <position position="353"/>
    </location>
    <ligand>
        <name>substrate</name>
    </ligand>
</feature>
<organism evidence="9">
    <name type="scientific">Oceaniferula spumae</name>
    <dbReference type="NCBI Taxonomy" id="2979115"/>
    <lineage>
        <taxon>Bacteria</taxon>
        <taxon>Pseudomonadati</taxon>
        <taxon>Verrucomicrobiota</taxon>
        <taxon>Verrucomicrobiia</taxon>
        <taxon>Verrucomicrobiales</taxon>
        <taxon>Verrucomicrobiaceae</taxon>
        <taxon>Oceaniferula</taxon>
    </lineage>
</organism>
<proteinExistence type="inferred from homology"/>
<dbReference type="Gene3D" id="3.40.50.720">
    <property type="entry name" value="NAD(P)-binding Rossmann-like Domain"/>
    <property type="match status" value="1"/>
</dbReference>
<evidence type="ECO:0000256" key="7">
    <source>
        <dbReference type="RuleBase" id="RU004417"/>
    </source>
</evidence>
<dbReference type="AlphaFoldDB" id="A0AAT9FMX1"/>
<dbReference type="GO" id="GO:0006538">
    <property type="term" value="P:L-glutamate catabolic process"/>
    <property type="evidence" value="ECO:0007669"/>
    <property type="project" value="TreeGrafter"/>
</dbReference>
<evidence type="ECO:0000256" key="6">
    <source>
        <dbReference type="PIRSR" id="PIRSR000185-3"/>
    </source>
</evidence>
<dbReference type="InterPro" id="IPR046346">
    <property type="entry name" value="Aminoacid_DH-like_N_sf"/>
</dbReference>
<dbReference type="SUPFAM" id="SSF51735">
    <property type="entry name" value="NAD(P)-binding Rossmann-fold domains"/>
    <property type="match status" value="1"/>
</dbReference>
<feature type="binding site" evidence="5">
    <location>
        <position position="73"/>
    </location>
    <ligand>
        <name>substrate</name>
    </ligand>
</feature>
<reference evidence="9" key="1">
    <citation type="submission" date="2024-07" db="EMBL/GenBank/DDBJ databases">
        <title>Complete genome sequence of Verrucomicrobiaceae bacterium NT6N.</title>
        <authorList>
            <person name="Huang C."/>
            <person name="Takami H."/>
            <person name="Hamasaki K."/>
        </authorList>
    </citation>
    <scope>NUCLEOTIDE SEQUENCE</scope>
    <source>
        <strain evidence="9">NT6N</strain>
    </source>
</reference>
<dbReference type="InterPro" id="IPR006096">
    <property type="entry name" value="Glu/Leu/Phe/Val/Trp_DH_C"/>
</dbReference>
<dbReference type="InterPro" id="IPR006097">
    <property type="entry name" value="Glu/Leu/Phe/Val/Trp_DH_dimer"/>
</dbReference>
<dbReference type="PANTHER" id="PTHR11606:SF13">
    <property type="entry name" value="GLUTAMATE DEHYDROGENASE 1, MITOCHONDRIAL"/>
    <property type="match status" value="1"/>
</dbReference>
<evidence type="ECO:0000256" key="4">
    <source>
        <dbReference type="PIRSR" id="PIRSR000185-1"/>
    </source>
</evidence>
<dbReference type="Pfam" id="PF00208">
    <property type="entry name" value="ELFV_dehydrog"/>
    <property type="match status" value="1"/>
</dbReference>
<evidence type="ECO:0000313" key="9">
    <source>
        <dbReference type="EMBL" id="BDS07477.1"/>
    </source>
</evidence>
<feature type="binding site" evidence="5">
    <location>
        <position position="97"/>
    </location>
    <ligand>
        <name>substrate</name>
    </ligand>
</feature>
<dbReference type="InterPro" id="IPR036291">
    <property type="entry name" value="NAD(P)-bd_dom_sf"/>
</dbReference>
<dbReference type="InterPro" id="IPR033524">
    <property type="entry name" value="Glu/Leu/Phe/Val_DH_AS"/>
</dbReference>